<dbReference type="InterPro" id="IPR005303">
    <property type="entry name" value="MOCOS_middle"/>
</dbReference>
<gene>
    <name evidence="2" type="ORF">MNOR_LOCUS10952</name>
</gene>
<dbReference type="InterPro" id="IPR011037">
    <property type="entry name" value="Pyrv_Knase-like_insert_dom_sf"/>
</dbReference>
<name>A0AAV2QCP8_MEGNR</name>
<dbReference type="SUPFAM" id="SSF50800">
    <property type="entry name" value="PK beta-barrel domain-like"/>
    <property type="match status" value="1"/>
</dbReference>
<dbReference type="SUPFAM" id="SSF141673">
    <property type="entry name" value="MOSC N-terminal domain-like"/>
    <property type="match status" value="1"/>
</dbReference>
<dbReference type="InterPro" id="IPR005302">
    <property type="entry name" value="MoCF_Sase_C"/>
</dbReference>
<dbReference type="EMBL" id="CAXKWB010005655">
    <property type="protein sequence ID" value="CAL4079358.1"/>
    <property type="molecule type" value="Genomic_DNA"/>
</dbReference>
<accession>A0AAV2QCP8</accession>
<protein>
    <recommendedName>
        <fullName evidence="1">MOSC domain-containing protein</fullName>
    </recommendedName>
</protein>
<dbReference type="Pfam" id="PF03473">
    <property type="entry name" value="MOSC"/>
    <property type="match status" value="1"/>
</dbReference>
<dbReference type="GO" id="GO:0030151">
    <property type="term" value="F:molybdenum ion binding"/>
    <property type="evidence" value="ECO:0007669"/>
    <property type="project" value="InterPro"/>
</dbReference>
<dbReference type="GO" id="GO:0003824">
    <property type="term" value="F:catalytic activity"/>
    <property type="evidence" value="ECO:0007669"/>
    <property type="project" value="InterPro"/>
</dbReference>
<evidence type="ECO:0000259" key="1">
    <source>
        <dbReference type="PROSITE" id="PS51340"/>
    </source>
</evidence>
<dbReference type="Pfam" id="PF03476">
    <property type="entry name" value="MOSC_N"/>
    <property type="match status" value="1"/>
</dbReference>
<dbReference type="PANTHER" id="PTHR14237">
    <property type="entry name" value="MOLYBDOPTERIN COFACTOR SULFURASE MOSC"/>
    <property type="match status" value="1"/>
</dbReference>
<feature type="domain" description="MOSC" evidence="1">
    <location>
        <begin position="153"/>
        <end position="300"/>
    </location>
</feature>
<dbReference type="Proteomes" id="UP001497623">
    <property type="component" value="Unassembled WGS sequence"/>
</dbReference>
<dbReference type="GO" id="GO:0030170">
    <property type="term" value="F:pyridoxal phosphate binding"/>
    <property type="evidence" value="ECO:0007669"/>
    <property type="project" value="InterPro"/>
</dbReference>
<comment type="caution">
    <text evidence="2">The sequence shown here is derived from an EMBL/GenBank/DDBJ whole genome shotgun (WGS) entry which is preliminary data.</text>
</comment>
<keyword evidence="3" id="KW-1185">Reference proteome</keyword>
<dbReference type="PROSITE" id="PS51340">
    <property type="entry name" value="MOSC"/>
    <property type="match status" value="1"/>
</dbReference>
<dbReference type="AlphaFoldDB" id="A0AAV2QCP8"/>
<proteinExistence type="predicted"/>
<organism evidence="2 3">
    <name type="scientific">Meganyctiphanes norvegica</name>
    <name type="common">Northern krill</name>
    <name type="synonym">Thysanopoda norvegica</name>
    <dbReference type="NCBI Taxonomy" id="48144"/>
    <lineage>
        <taxon>Eukaryota</taxon>
        <taxon>Metazoa</taxon>
        <taxon>Ecdysozoa</taxon>
        <taxon>Arthropoda</taxon>
        <taxon>Crustacea</taxon>
        <taxon>Multicrustacea</taxon>
        <taxon>Malacostraca</taxon>
        <taxon>Eumalacostraca</taxon>
        <taxon>Eucarida</taxon>
        <taxon>Euphausiacea</taxon>
        <taxon>Euphausiidae</taxon>
        <taxon>Meganyctiphanes</taxon>
    </lineage>
</organism>
<dbReference type="PANTHER" id="PTHR14237:SF19">
    <property type="entry name" value="MITOCHONDRIAL AMIDOXIME REDUCING COMPONENT 1"/>
    <property type="match status" value="1"/>
</dbReference>
<evidence type="ECO:0000313" key="2">
    <source>
        <dbReference type="EMBL" id="CAL4079358.1"/>
    </source>
</evidence>
<evidence type="ECO:0000313" key="3">
    <source>
        <dbReference type="Proteomes" id="UP001497623"/>
    </source>
</evidence>
<reference evidence="2 3" key="1">
    <citation type="submission" date="2024-05" db="EMBL/GenBank/DDBJ databases">
        <authorList>
            <person name="Wallberg A."/>
        </authorList>
    </citation>
    <scope>NUCLEOTIDE SEQUENCE [LARGE SCALE GENOMIC DNA]</scope>
</reference>
<sequence length="303" mass="34182">MSKEMKPKLSQEEADQLPWQKVGKVSFVWVYPVKSCAPLDVSEAYTDPHCLTSSNIRDRCLMLASPKGNMITGRMVGSTVLIKPQVDGDNLTLSFPEKDPLHIDLKSVIQHRTIFNTEVWGEKVTGLDCGDEAAQWLNSVLKRDARLLYHADIPSPRVTKDPEGKWPLLRDDDNSMYADLTAYMLMTQSSLDDLQSRVNVSISPKDFRPNIFVEGTLAYEEDNWEYIKFGGAIFRNVKPCDRCIFTTIRHETGKKDPNMEPLRTLRGYRCEPGNTSPEFGINLGVDIPGTIKAGDDVYVTYKA</sequence>